<dbReference type="OrthoDB" id="5827377at2759"/>
<proteinExistence type="predicted"/>
<dbReference type="Proteomes" id="UP000050761">
    <property type="component" value="Unassembled WGS sequence"/>
</dbReference>
<reference evidence="3" key="2">
    <citation type="submission" date="2019-09" db="UniProtKB">
        <authorList>
            <consortium name="WormBaseParasite"/>
        </authorList>
    </citation>
    <scope>IDENTIFICATION</scope>
</reference>
<keyword evidence="2" id="KW-1185">Reference proteome</keyword>
<reference evidence="1 2" key="1">
    <citation type="submission" date="2018-11" db="EMBL/GenBank/DDBJ databases">
        <authorList>
            <consortium name="Pathogen Informatics"/>
        </authorList>
    </citation>
    <scope>NUCLEOTIDE SEQUENCE [LARGE SCALE GENOMIC DNA]</scope>
</reference>
<evidence type="ECO:0000313" key="3">
    <source>
        <dbReference type="WBParaSite" id="HPBE_0001203101-mRNA-1"/>
    </source>
</evidence>
<dbReference type="EMBL" id="UZAH01027328">
    <property type="protein sequence ID" value="VDO90650.1"/>
    <property type="molecule type" value="Genomic_DNA"/>
</dbReference>
<accession>A0A3P7YRA8</accession>
<dbReference type="AlphaFoldDB" id="A0A183FUW4"/>
<protein>
    <submittedName>
        <fullName evidence="1 3">Uncharacterized protein</fullName>
    </submittedName>
</protein>
<accession>A0A183FUW4</accession>
<organism evidence="2 3">
    <name type="scientific">Heligmosomoides polygyrus</name>
    <name type="common">Parasitic roundworm</name>
    <dbReference type="NCBI Taxonomy" id="6339"/>
    <lineage>
        <taxon>Eukaryota</taxon>
        <taxon>Metazoa</taxon>
        <taxon>Ecdysozoa</taxon>
        <taxon>Nematoda</taxon>
        <taxon>Chromadorea</taxon>
        <taxon>Rhabditida</taxon>
        <taxon>Rhabditina</taxon>
        <taxon>Rhabditomorpha</taxon>
        <taxon>Strongyloidea</taxon>
        <taxon>Heligmosomidae</taxon>
        <taxon>Heligmosomoides</taxon>
    </lineage>
</organism>
<name>A0A183FUW4_HELPZ</name>
<gene>
    <name evidence="1" type="ORF">HPBE_LOCUS12032</name>
</gene>
<sequence>MADKKSQEERENLKKKRREEERKLIDILKYKRSCVRLAPTLPTEEDVQEKIQTFLKEILNIAREDAAQKEFAEIRGSQLKLYAREEAALYRARVENAWLKTNHVKERFCRASEGLAMTYETYNFLILAEGAPHESRANFFAGDVQGLSLDPAFTSD</sequence>
<evidence type="ECO:0000313" key="1">
    <source>
        <dbReference type="EMBL" id="VDO90650.1"/>
    </source>
</evidence>
<evidence type="ECO:0000313" key="2">
    <source>
        <dbReference type="Proteomes" id="UP000050761"/>
    </source>
</evidence>
<dbReference type="WBParaSite" id="HPBE_0001203101-mRNA-1">
    <property type="protein sequence ID" value="HPBE_0001203101-mRNA-1"/>
    <property type="gene ID" value="HPBE_0001203101"/>
</dbReference>